<sequence>MSRILCVSRHAPYQTSHANDALDAVLAAGAFDQDIGLLLIDEGVWQLVTQQDAPYVGKKDLSKKLCALALYGIENIFVHEPSLQGRLLTRDSLCLDNVQLLTNKETRQLFDQYEQILSF</sequence>
<comment type="caution">
    <text evidence="2">The sequence shown here is derived from an EMBL/GenBank/DDBJ whole genome shotgun (WGS) entry which is preliminary data.</text>
</comment>
<dbReference type="NCBIfam" id="NF001238">
    <property type="entry name" value="PRK00211.1"/>
    <property type="match status" value="1"/>
</dbReference>
<keyword evidence="3" id="KW-1185">Reference proteome</keyword>
<dbReference type="Pfam" id="PF02635">
    <property type="entry name" value="DsrE"/>
    <property type="match status" value="1"/>
</dbReference>
<organism evidence="2 3">
    <name type="scientific">Gilvimarinus gilvus</name>
    <dbReference type="NCBI Taxonomy" id="3058038"/>
    <lineage>
        <taxon>Bacteria</taxon>
        <taxon>Pseudomonadati</taxon>
        <taxon>Pseudomonadota</taxon>
        <taxon>Gammaproteobacteria</taxon>
        <taxon>Cellvibrionales</taxon>
        <taxon>Cellvibrionaceae</taxon>
        <taxon>Gilvimarinus</taxon>
    </lineage>
</organism>
<dbReference type="Gene3D" id="3.40.1260.10">
    <property type="entry name" value="DsrEFH-like"/>
    <property type="match status" value="1"/>
</dbReference>
<name>A0ABU4RYY4_9GAMM</name>
<dbReference type="InterPro" id="IPR027396">
    <property type="entry name" value="DsrEFH-like"/>
</dbReference>
<proteinExistence type="inferred from homology"/>
<evidence type="ECO:0000313" key="3">
    <source>
        <dbReference type="Proteomes" id="UP001273505"/>
    </source>
</evidence>
<dbReference type="Proteomes" id="UP001273505">
    <property type="component" value="Unassembled WGS sequence"/>
</dbReference>
<dbReference type="PANTHER" id="PTHR38780:SF1">
    <property type="entry name" value="PROTEIN TUSC"/>
    <property type="match status" value="1"/>
</dbReference>
<dbReference type="EMBL" id="JAXAFO010000011">
    <property type="protein sequence ID" value="MDX6849371.1"/>
    <property type="molecule type" value="Genomic_DNA"/>
</dbReference>
<comment type="similarity">
    <text evidence="1">Belongs to the DsrF/TusC family.</text>
</comment>
<dbReference type="InterPro" id="IPR003787">
    <property type="entry name" value="Sulphur_relay_DsrE/F-like"/>
</dbReference>
<dbReference type="SUPFAM" id="SSF75169">
    <property type="entry name" value="DsrEFH-like"/>
    <property type="match status" value="1"/>
</dbReference>
<evidence type="ECO:0000313" key="2">
    <source>
        <dbReference type="EMBL" id="MDX6849371.1"/>
    </source>
</evidence>
<dbReference type="RefSeq" id="WP_302721952.1">
    <property type="nucleotide sequence ID" value="NZ_JAULRU010000418.1"/>
</dbReference>
<dbReference type="NCBIfam" id="TIGR03010">
    <property type="entry name" value="sulf_tusC_dsrF"/>
    <property type="match status" value="1"/>
</dbReference>
<dbReference type="PANTHER" id="PTHR38780">
    <property type="entry name" value="PROTEIN TUSC"/>
    <property type="match status" value="1"/>
</dbReference>
<accession>A0ABU4RYY4</accession>
<protein>
    <submittedName>
        <fullName evidence="2">Sulfurtransferase complex subunit TusC</fullName>
    </submittedName>
</protein>
<dbReference type="InterPro" id="IPR017462">
    <property type="entry name" value="Sulphur_relay_TusC/DsrF"/>
</dbReference>
<reference evidence="2 3" key="1">
    <citation type="submission" date="2023-11" db="EMBL/GenBank/DDBJ databases">
        <title>Gilvimarinus fulvus sp. nov., isolated from the surface of Kelp.</title>
        <authorList>
            <person name="Sun Y.Y."/>
            <person name="Gong Y."/>
            <person name="Du Z.J."/>
        </authorList>
    </citation>
    <scope>NUCLEOTIDE SEQUENCE [LARGE SCALE GENOMIC DNA]</scope>
    <source>
        <strain evidence="2 3">SDUM040013</strain>
    </source>
</reference>
<evidence type="ECO:0000256" key="1">
    <source>
        <dbReference type="ARBA" id="ARBA00005996"/>
    </source>
</evidence>
<gene>
    <name evidence="2" type="primary">tusC</name>
    <name evidence="2" type="ORF">SCD92_08370</name>
</gene>